<sequence length="119" mass="13761">MFSIMEVFFPIMFLLVFGIIIFTIIRGLREWDSNNKQPILNVNAKLISKRTSTSRHNHSMNNGHNHVSSSTSYYVTFEVNSGDRMEFKVSGKEYGMLAEGDTGELIFQGSRYHRFNRES</sequence>
<dbReference type="Gene3D" id="2.40.50.660">
    <property type="match status" value="1"/>
</dbReference>
<dbReference type="Proteomes" id="UP000601522">
    <property type="component" value="Unassembled WGS sequence"/>
</dbReference>
<keyword evidence="3" id="KW-1185">Reference proteome</keyword>
<keyword evidence="1" id="KW-0472">Membrane</keyword>
<evidence type="ECO:0000313" key="3">
    <source>
        <dbReference type="Proteomes" id="UP000601522"/>
    </source>
</evidence>
<accession>A0A926IID2</accession>
<keyword evidence="1" id="KW-1133">Transmembrane helix</keyword>
<reference evidence="2 3" key="1">
    <citation type="submission" date="2020-08" db="EMBL/GenBank/DDBJ databases">
        <title>Genome public.</title>
        <authorList>
            <person name="Liu C."/>
            <person name="Sun Q."/>
        </authorList>
    </citation>
    <scope>NUCLEOTIDE SEQUENCE [LARGE SCALE GENOMIC DNA]</scope>
    <source>
        <strain evidence="2 3">NSJ-26</strain>
    </source>
</reference>
<organism evidence="2 3">
    <name type="scientific">Wansuia hejianensis</name>
    <dbReference type="NCBI Taxonomy" id="2763667"/>
    <lineage>
        <taxon>Bacteria</taxon>
        <taxon>Bacillati</taxon>
        <taxon>Bacillota</taxon>
        <taxon>Clostridia</taxon>
        <taxon>Lachnospirales</taxon>
        <taxon>Lachnospiraceae</taxon>
        <taxon>Wansuia</taxon>
    </lineage>
</organism>
<dbReference type="Pfam" id="PF10694">
    <property type="entry name" value="DUF2500"/>
    <property type="match status" value="1"/>
</dbReference>
<dbReference type="AlphaFoldDB" id="A0A926IID2"/>
<name>A0A926IID2_9FIRM</name>
<comment type="caution">
    <text evidence="2">The sequence shown here is derived from an EMBL/GenBank/DDBJ whole genome shotgun (WGS) entry which is preliminary data.</text>
</comment>
<feature type="transmembrane region" description="Helical" evidence="1">
    <location>
        <begin position="7"/>
        <end position="28"/>
    </location>
</feature>
<keyword evidence="1" id="KW-0812">Transmembrane</keyword>
<dbReference type="InterPro" id="IPR019635">
    <property type="entry name" value="DUF2500"/>
</dbReference>
<evidence type="ECO:0000313" key="2">
    <source>
        <dbReference type="EMBL" id="MBC8591627.1"/>
    </source>
</evidence>
<evidence type="ECO:0000256" key="1">
    <source>
        <dbReference type="SAM" id="Phobius"/>
    </source>
</evidence>
<proteinExistence type="predicted"/>
<gene>
    <name evidence="2" type="ORF">H8689_10940</name>
</gene>
<dbReference type="EMBL" id="JACRTK010000004">
    <property type="protein sequence ID" value="MBC8591627.1"/>
    <property type="molecule type" value="Genomic_DNA"/>
</dbReference>
<protein>
    <submittedName>
        <fullName evidence="2">DUF2500 domain-containing protein</fullName>
    </submittedName>
</protein>